<evidence type="ECO:0000256" key="7">
    <source>
        <dbReference type="ARBA" id="ARBA00023242"/>
    </source>
</evidence>
<comment type="subcellular location">
    <subcellularLocation>
        <location evidence="2">Nucleus</location>
    </subcellularLocation>
</comment>
<dbReference type="Proteomes" id="UP001217089">
    <property type="component" value="Unassembled WGS sequence"/>
</dbReference>
<evidence type="ECO:0000256" key="5">
    <source>
        <dbReference type="ARBA" id="ARBA00022723"/>
    </source>
</evidence>
<comment type="similarity">
    <text evidence="3">Belongs to the HARBI1 family.</text>
</comment>
<reference evidence="9 10" key="1">
    <citation type="submission" date="2022-12" db="EMBL/GenBank/DDBJ databases">
        <title>Chromosome-level genome of Tegillarca granosa.</title>
        <authorList>
            <person name="Kim J."/>
        </authorList>
    </citation>
    <scope>NUCLEOTIDE SEQUENCE [LARGE SCALE GENOMIC DNA]</scope>
    <source>
        <strain evidence="9">Teg-2019</strain>
        <tissue evidence="9">Adductor muscle</tissue>
    </source>
</reference>
<sequence length="287" mass="32375">MEDLAIKILFDDEDDIETNAIFNSSDILSTIACAFHVFKSLEFDNSSKILIDRTTFEIILQHLAPHLLLQTPQGKEQFATGKQLLLFLWYISNQESMRETAHLFGISNSTVHSTLIKIIQWPNPARQNDIAASFQLSCGLPNINRIIDGTHIRLSAPVGGDPDYISRKGFPSFVLQVIVDDNLLITSAHTEWPGCSHDTRILRNSGIFAKAEVGQLIPHHKHITEHICLFMMAACKLHNLCIIHEDSIEEFVDFNPAHILHPNQYQNVYPNAANGVARRNHLMNILP</sequence>
<gene>
    <name evidence="9" type="ORF">KUTeg_005755</name>
</gene>
<keyword evidence="10" id="KW-1185">Reference proteome</keyword>
<evidence type="ECO:0000256" key="6">
    <source>
        <dbReference type="ARBA" id="ARBA00022801"/>
    </source>
</evidence>
<dbReference type="InterPro" id="IPR027806">
    <property type="entry name" value="HARBI1_dom"/>
</dbReference>
<name>A0ABQ9FL99_TEGGR</name>
<organism evidence="9 10">
    <name type="scientific">Tegillarca granosa</name>
    <name type="common">Malaysian cockle</name>
    <name type="synonym">Anadara granosa</name>
    <dbReference type="NCBI Taxonomy" id="220873"/>
    <lineage>
        <taxon>Eukaryota</taxon>
        <taxon>Metazoa</taxon>
        <taxon>Spiralia</taxon>
        <taxon>Lophotrochozoa</taxon>
        <taxon>Mollusca</taxon>
        <taxon>Bivalvia</taxon>
        <taxon>Autobranchia</taxon>
        <taxon>Pteriomorphia</taxon>
        <taxon>Arcoida</taxon>
        <taxon>Arcoidea</taxon>
        <taxon>Arcidae</taxon>
        <taxon>Tegillarca</taxon>
    </lineage>
</organism>
<dbReference type="PANTHER" id="PTHR22930:SF85">
    <property type="entry name" value="GH03217P-RELATED"/>
    <property type="match status" value="1"/>
</dbReference>
<feature type="domain" description="DDE Tnp4" evidence="8">
    <location>
        <begin position="147"/>
        <end position="212"/>
    </location>
</feature>
<accession>A0ABQ9FL99</accession>
<evidence type="ECO:0000256" key="2">
    <source>
        <dbReference type="ARBA" id="ARBA00004123"/>
    </source>
</evidence>
<evidence type="ECO:0000256" key="3">
    <source>
        <dbReference type="ARBA" id="ARBA00006958"/>
    </source>
</evidence>
<dbReference type="Pfam" id="PF13359">
    <property type="entry name" value="DDE_Tnp_4"/>
    <property type="match status" value="1"/>
</dbReference>
<comment type="cofactor">
    <cofactor evidence="1">
        <name>a divalent metal cation</name>
        <dbReference type="ChEBI" id="CHEBI:60240"/>
    </cofactor>
</comment>
<protein>
    <recommendedName>
        <fullName evidence="8">DDE Tnp4 domain-containing protein</fullName>
    </recommendedName>
</protein>
<evidence type="ECO:0000256" key="4">
    <source>
        <dbReference type="ARBA" id="ARBA00022722"/>
    </source>
</evidence>
<dbReference type="InterPro" id="IPR045249">
    <property type="entry name" value="HARBI1-like"/>
</dbReference>
<dbReference type="PANTHER" id="PTHR22930">
    <property type="match status" value="1"/>
</dbReference>
<keyword evidence="4" id="KW-0540">Nuclease</keyword>
<keyword evidence="6" id="KW-0378">Hydrolase</keyword>
<dbReference type="EMBL" id="JARBDR010000270">
    <property type="protein sequence ID" value="KAJ8316692.1"/>
    <property type="molecule type" value="Genomic_DNA"/>
</dbReference>
<keyword evidence="5" id="KW-0479">Metal-binding</keyword>
<keyword evidence="7" id="KW-0539">Nucleus</keyword>
<evidence type="ECO:0000313" key="10">
    <source>
        <dbReference type="Proteomes" id="UP001217089"/>
    </source>
</evidence>
<comment type="caution">
    <text evidence="9">The sequence shown here is derived from an EMBL/GenBank/DDBJ whole genome shotgun (WGS) entry which is preliminary data.</text>
</comment>
<proteinExistence type="inferred from homology"/>
<evidence type="ECO:0000256" key="1">
    <source>
        <dbReference type="ARBA" id="ARBA00001968"/>
    </source>
</evidence>
<evidence type="ECO:0000259" key="8">
    <source>
        <dbReference type="Pfam" id="PF13359"/>
    </source>
</evidence>
<evidence type="ECO:0000313" key="9">
    <source>
        <dbReference type="EMBL" id="KAJ8316692.1"/>
    </source>
</evidence>